<comment type="caution">
    <text evidence="2">The sequence shown here is derived from an EMBL/GenBank/DDBJ whole genome shotgun (WGS) entry which is preliminary data.</text>
</comment>
<dbReference type="Proteomes" id="UP000614490">
    <property type="component" value="Unassembled WGS sequence"/>
</dbReference>
<feature type="transmembrane region" description="Helical" evidence="1">
    <location>
        <begin position="67"/>
        <end position="88"/>
    </location>
</feature>
<dbReference type="AlphaFoldDB" id="A0A931HXP9"/>
<organism evidence="2 3">
    <name type="scientific">Halobacillus yeomjeoni</name>
    <dbReference type="NCBI Taxonomy" id="311194"/>
    <lineage>
        <taxon>Bacteria</taxon>
        <taxon>Bacillati</taxon>
        <taxon>Bacillota</taxon>
        <taxon>Bacilli</taxon>
        <taxon>Bacillales</taxon>
        <taxon>Bacillaceae</taxon>
        <taxon>Halobacillus</taxon>
    </lineage>
</organism>
<protein>
    <submittedName>
        <fullName evidence="2">Uncharacterized protein</fullName>
    </submittedName>
</protein>
<sequence>MENIIHKLRESDKLLMLVIGSVVLFMIAGAISTGGSMLLGRSVIILSIMALTYLFVFLGVDPIYKGIALLFIPLVFTYLFIQALEVVPETFYQKWLSPDTVRGQGPESIFFLLMVQVTVKIFGVKPYIRELMNRSD</sequence>
<evidence type="ECO:0000313" key="2">
    <source>
        <dbReference type="EMBL" id="MBH0231423.1"/>
    </source>
</evidence>
<keyword evidence="1" id="KW-1133">Transmembrane helix</keyword>
<feature type="transmembrane region" description="Helical" evidence="1">
    <location>
        <begin position="108"/>
        <end position="128"/>
    </location>
</feature>
<reference evidence="2 3" key="1">
    <citation type="journal article" date="2005" name="Int. J. Syst. Evol. Microbiol.">
        <title>Halobacillus yeomjeoni sp. nov., isolated from a marine solar saltern in Korea.</title>
        <authorList>
            <person name="Yoon J.H."/>
            <person name="Kang S.J."/>
            <person name="Lee C.H."/>
            <person name="Oh H.W."/>
            <person name="Oh T.K."/>
        </authorList>
    </citation>
    <scope>NUCLEOTIDE SEQUENCE [LARGE SCALE GENOMIC DNA]</scope>
    <source>
        <strain evidence="2 3">KCTC 3957</strain>
    </source>
</reference>
<evidence type="ECO:0000313" key="3">
    <source>
        <dbReference type="Proteomes" id="UP000614490"/>
    </source>
</evidence>
<keyword evidence="1" id="KW-0472">Membrane</keyword>
<feature type="transmembrane region" description="Helical" evidence="1">
    <location>
        <begin position="38"/>
        <end position="60"/>
    </location>
</feature>
<proteinExistence type="predicted"/>
<keyword evidence="3" id="KW-1185">Reference proteome</keyword>
<name>A0A931HXP9_9BACI</name>
<gene>
    <name evidence="2" type="ORF">H0267_14445</name>
</gene>
<accession>A0A931HXP9</accession>
<dbReference type="EMBL" id="JADZSC010000003">
    <property type="protein sequence ID" value="MBH0231423.1"/>
    <property type="molecule type" value="Genomic_DNA"/>
</dbReference>
<keyword evidence="1" id="KW-0812">Transmembrane</keyword>
<dbReference type="RefSeq" id="WP_197318048.1">
    <property type="nucleotide sequence ID" value="NZ_JADZSC010000003.1"/>
</dbReference>
<evidence type="ECO:0000256" key="1">
    <source>
        <dbReference type="SAM" id="Phobius"/>
    </source>
</evidence>
<feature type="transmembrane region" description="Helical" evidence="1">
    <location>
        <begin position="14"/>
        <end position="32"/>
    </location>
</feature>